<keyword evidence="2" id="KW-1185">Reference proteome</keyword>
<accession>A0A1Y5S1E3</accession>
<evidence type="ECO:0000313" key="2">
    <source>
        <dbReference type="Proteomes" id="UP000193307"/>
    </source>
</evidence>
<dbReference type="STRING" id="658057.SAMN04488032_10233"/>
<dbReference type="AlphaFoldDB" id="A0A1Y5S1E3"/>
<organism evidence="1 2">
    <name type="scientific">Pacificibacter marinus</name>
    <dbReference type="NCBI Taxonomy" id="658057"/>
    <lineage>
        <taxon>Bacteria</taxon>
        <taxon>Pseudomonadati</taxon>
        <taxon>Pseudomonadota</taxon>
        <taxon>Alphaproteobacteria</taxon>
        <taxon>Rhodobacterales</taxon>
        <taxon>Roseobacteraceae</taxon>
        <taxon>Pacificibacter</taxon>
    </lineage>
</organism>
<name>A0A1Y5S1E3_9RHOB</name>
<reference evidence="1 2" key="1">
    <citation type="submission" date="2017-03" db="EMBL/GenBank/DDBJ databases">
        <authorList>
            <person name="Afonso C.L."/>
            <person name="Miller P.J."/>
            <person name="Scott M.A."/>
            <person name="Spackman E."/>
            <person name="Goraichik I."/>
            <person name="Dimitrov K.M."/>
            <person name="Suarez D.L."/>
            <person name="Swayne D.E."/>
        </authorList>
    </citation>
    <scope>NUCLEOTIDE SEQUENCE [LARGE SCALE GENOMIC DNA]</scope>
    <source>
        <strain evidence="1 2">CECT 7971</strain>
    </source>
</reference>
<dbReference type="Proteomes" id="UP000193307">
    <property type="component" value="Unassembled WGS sequence"/>
</dbReference>
<protein>
    <submittedName>
        <fullName evidence="1">Uncharacterized protein</fullName>
    </submittedName>
</protein>
<sequence>MVIVPRMADHSDDPILVVNVFAAAERRGCSSKKLCLWHYAGPAFCERNVI</sequence>
<dbReference type="EMBL" id="FWFW01000002">
    <property type="protein sequence ID" value="SLN27449.1"/>
    <property type="molecule type" value="Genomic_DNA"/>
</dbReference>
<proteinExistence type="predicted"/>
<gene>
    <name evidence="1" type="ORF">PAM7971_01055</name>
</gene>
<evidence type="ECO:0000313" key="1">
    <source>
        <dbReference type="EMBL" id="SLN27449.1"/>
    </source>
</evidence>